<proteinExistence type="predicted"/>
<comment type="caution">
    <text evidence="2">The sequence shown here is derived from an EMBL/GenBank/DDBJ whole genome shotgun (WGS) entry which is preliminary data.</text>
</comment>
<gene>
    <name evidence="2" type="ORF">DJ019_02620</name>
</gene>
<reference evidence="2 3" key="1">
    <citation type="submission" date="2018-05" db="EMBL/GenBank/DDBJ databases">
        <authorList>
            <person name="Lanie J.A."/>
            <person name="Ng W.-L."/>
            <person name="Kazmierczak K.M."/>
            <person name="Andrzejewski T.M."/>
            <person name="Davidsen T.M."/>
            <person name="Wayne K.J."/>
            <person name="Tettelin H."/>
            <person name="Glass J.I."/>
            <person name="Rusch D."/>
            <person name="Podicherti R."/>
            <person name="Tsui H.-C.T."/>
            <person name="Winkler M.E."/>
        </authorList>
    </citation>
    <scope>NUCLEOTIDE SEQUENCE [LARGE SCALE GENOMIC DNA]</scope>
    <source>
        <strain evidence="2 3">BUT-10</strain>
    </source>
</reference>
<keyword evidence="1" id="KW-0732">Signal</keyword>
<evidence type="ECO:0008006" key="4">
    <source>
        <dbReference type="Google" id="ProtNLM"/>
    </source>
</evidence>
<dbReference type="Proteomes" id="UP000249524">
    <property type="component" value="Unassembled WGS sequence"/>
</dbReference>
<protein>
    <recommendedName>
        <fullName evidence="4">PepSY domain-containing protein</fullName>
    </recommendedName>
</protein>
<dbReference type="EMBL" id="QFYS01000001">
    <property type="protein sequence ID" value="RAK68925.1"/>
    <property type="molecule type" value="Genomic_DNA"/>
</dbReference>
<keyword evidence="3" id="KW-1185">Reference proteome</keyword>
<feature type="signal peptide" evidence="1">
    <location>
        <begin position="1"/>
        <end position="25"/>
    </location>
</feature>
<accession>A0A328BQG4</accession>
<sequence length="172" mass="17891">MIGPAASAMASAASVWALAATAALAMDPPLTPAGWGELRIGMSEAEAVRRFGLTLAPDDGVNGPACRESRLPGPSGLTVMTEDGKVTRLTLYDRGSLKTDRGLSVGSTAAEVRNAYGAALRATRHAYEDPPAAYLTYRVAKGGLGVRYEIGADRRVAAIHAGRSIDYVEGCL</sequence>
<evidence type="ECO:0000256" key="1">
    <source>
        <dbReference type="SAM" id="SignalP"/>
    </source>
</evidence>
<feature type="chain" id="PRO_5016466915" description="PepSY domain-containing protein" evidence="1">
    <location>
        <begin position="26"/>
        <end position="172"/>
    </location>
</feature>
<name>A0A328BQG4_9CAUL</name>
<organism evidence="2 3">
    <name type="scientific">Phenylobacterium kunshanense</name>
    <dbReference type="NCBI Taxonomy" id="1445034"/>
    <lineage>
        <taxon>Bacteria</taxon>
        <taxon>Pseudomonadati</taxon>
        <taxon>Pseudomonadota</taxon>
        <taxon>Alphaproteobacteria</taxon>
        <taxon>Caulobacterales</taxon>
        <taxon>Caulobacteraceae</taxon>
        <taxon>Phenylobacterium</taxon>
    </lineage>
</organism>
<dbReference type="AlphaFoldDB" id="A0A328BQG4"/>
<evidence type="ECO:0000313" key="3">
    <source>
        <dbReference type="Proteomes" id="UP000249524"/>
    </source>
</evidence>
<evidence type="ECO:0000313" key="2">
    <source>
        <dbReference type="EMBL" id="RAK68925.1"/>
    </source>
</evidence>